<accession>A0A9Q3K5G6</accession>
<reference evidence="2" key="1">
    <citation type="submission" date="2021-03" db="EMBL/GenBank/DDBJ databases">
        <title>Draft genome sequence of rust myrtle Austropuccinia psidii MF-1, a brazilian biotype.</title>
        <authorList>
            <person name="Quecine M.C."/>
            <person name="Pachon D.M.R."/>
            <person name="Bonatelli M.L."/>
            <person name="Correr F.H."/>
            <person name="Franceschini L.M."/>
            <person name="Leite T.F."/>
            <person name="Margarido G.R.A."/>
            <person name="Almeida C.A."/>
            <person name="Ferrarezi J.A."/>
            <person name="Labate C.A."/>
        </authorList>
    </citation>
    <scope>NUCLEOTIDE SEQUENCE</scope>
    <source>
        <strain evidence="2">MF-1</strain>
    </source>
</reference>
<protein>
    <submittedName>
        <fullName evidence="2">Uncharacterized protein</fullName>
    </submittedName>
</protein>
<organism evidence="2 3">
    <name type="scientific">Austropuccinia psidii MF-1</name>
    <dbReference type="NCBI Taxonomy" id="1389203"/>
    <lineage>
        <taxon>Eukaryota</taxon>
        <taxon>Fungi</taxon>
        <taxon>Dikarya</taxon>
        <taxon>Basidiomycota</taxon>
        <taxon>Pucciniomycotina</taxon>
        <taxon>Pucciniomycetes</taxon>
        <taxon>Pucciniales</taxon>
        <taxon>Sphaerophragmiaceae</taxon>
        <taxon>Austropuccinia</taxon>
    </lineage>
</organism>
<proteinExistence type="predicted"/>
<feature type="region of interest" description="Disordered" evidence="1">
    <location>
        <begin position="58"/>
        <end position="94"/>
    </location>
</feature>
<dbReference type="Proteomes" id="UP000765509">
    <property type="component" value="Unassembled WGS sequence"/>
</dbReference>
<dbReference type="EMBL" id="AVOT02095595">
    <property type="protein sequence ID" value="MBW0575113.1"/>
    <property type="molecule type" value="Genomic_DNA"/>
</dbReference>
<dbReference type="AlphaFoldDB" id="A0A9Q3K5G6"/>
<evidence type="ECO:0000313" key="3">
    <source>
        <dbReference type="Proteomes" id="UP000765509"/>
    </source>
</evidence>
<name>A0A9Q3K5G6_9BASI</name>
<keyword evidence="3" id="KW-1185">Reference proteome</keyword>
<evidence type="ECO:0000256" key="1">
    <source>
        <dbReference type="SAM" id="MobiDB-lite"/>
    </source>
</evidence>
<evidence type="ECO:0000313" key="2">
    <source>
        <dbReference type="EMBL" id="MBW0575113.1"/>
    </source>
</evidence>
<comment type="caution">
    <text evidence="2">The sequence shown here is derived from an EMBL/GenBank/DDBJ whole genome shotgun (WGS) entry which is preliminary data.</text>
</comment>
<gene>
    <name evidence="2" type="ORF">O181_114828</name>
</gene>
<sequence length="121" mass="13066">MRPHRPPDETSTLPPISTLTTSYAFTPLPLPSLRSHGTLPTSLYCRLPSLLPSQHASNTTYDPYACGEPSPDASDTTYNPYSCGEPSRHASKTAKHPYACVVPSRHASDTANHPYACVVPS</sequence>